<dbReference type="PROSITE" id="PS00012">
    <property type="entry name" value="PHOSPHOPANTETHEINE"/>
    <property type="match status" value="1"/>
</dbReference>
<dbReference type="InterPro" id="IPR036736">
    <property type="entry name" value="ACP-like_sf"/>
</dbReference>
<dbReference type="EMBL" id="MVFC01000050">
    <property type="protein sequence ID" value="OON71707.1"/>
    <property type="molecule type" value="Genomic_DNA"/>
</dbReference>
<dbReference type="GO" id="GO:0044550">
    <property type="term" value="P:secondary metabolite biosynthetic process"/>
    <property type="evidence" value="ECO:0007669"/>
    <property type="project" value="TreeGrafter"/>
</dbReference>
<dbReference type="GO" id="GO:0005737">
    <property type="term" value="C:cytoplasm"/>
    <property type="evidence" value="ECO:0007669"/>
    <property type="project" value="TreeGrafter"/>
</dbReference>
<name>A0A1V3ZZS8_9ACTN</name>
<comment type="caution">
    <text evidence="5">The sequence shown here is derived from an EMBL/GenBank/DDBJ whole genome shotgun (WGS) entry which is preliminary data.</text>
</comment>
<evidence type="ECO:0000256" key="3">
    <source>
        <dbReference type="ARBA" id="ARBA00022553"/>
    </source>
</evidence>
<dbReference type="Pfam" id="PF00550">
    <property type="entry name" value="PP-binding"/>
    <property type="match status" value="1"/>
</dbReference>
<dbReference type="Pfam" id="PF00668">
    <property type="entry name" value="Condensation"/>
    <property type="match status" value="1"/>
</dbReference>
<keyword evidence="6" id="KW-1185">Reference proteome</keyword>
<dbReference type="CDD" id="cd05930">
    <property type="entry name" value="A_NRPS"/>
    <property type="match status" value="1"/>
</dbReference>
<organism evidence="5 6">
    <name type="scientific">Streptomyces tsukubensis</name>
    <dbReference type="NCBI Taxonomy" id="83656"/>
    <lineage>
        <taxon>Bacteria</taxon>
        <taxon>Bacillati</taxon>
        <taxon>Actinomycetota</taxon>
        <taxon>Actinomycetes</taxon>
        <taxon>Kitasatosporales</taxon>
        <taxon>Streptomycetaceae</taxon>
        <taxon>Streptomyces</taxon>
    </lineage>
</organism>
<dbReference type="InterPro" id="IPR020845">
    <property type="entry name" value="AMP-binding_CS"/>
</dbReference>
<dbReference type="InterPro" id="IPR006162">
    <property type="entry name" value="Ppantetheine_attach_site"/>
</dbReference>
<dbReference type="InterPro" id="IPR023213">
    <property type="entry name" value="CAT-like_dom_sf"/>
</dbReference>
<dbReference type="InterPro" id="IPR010071">
    <property type="entry name" value="AA_adenyl_dom"/>
</dbReference>
<sequence>MDTSLLSEHEVGSERPAARKEQALWFLDSLVPGSGVNNLTMAFRAEGSLHQKAVQNALDHLLSRHEVLRAVFRESTGEAGLVRVVLAPRARQVPVVRVESTAPTVEEDLAPFIGAPFEADGNLLLRAVHARRSDGDVFCVVVHHSIFDGLSTMVLLREFLAVYDALMSGKPIPKELSTQVAPWSEPEPTEGSEAFWGSQLKGLVPENLKTGCENRPASDTTLTGDVVRRNLSSEFKDAVRRLQRELRAPEAVILLAAYYVLLAKHGAGPDLTVGAPVSLRDREHTDAIGYHINVLTLRANVDYTLTFREFVGHVRHGFLSAMEHADYPVDELMESVERTDSSWRNVLFRHLFNYAPIGDAQGLVSGGRRVNRLTLENGFSKFDLELFIGSLADSFELRGVFYTDVFARGDVERLLDRYAALLLSFDEDADRPIAEVRAWSAQDSSVIGAVNATACPVEPATVVEAFAERVRRTPQARAVDEDGRTVTYAQLWARATAVRDRLGALGADTGETVATAARRGVSLVAAALGTWLAGCAYLPLDPDHPAQRTNYVLHDSAARLVLVGPGVTVPGGEHTVVRLEDITASEPGTDVVCAPPDREAPAYLIYTSGSTGKPKGTVVGHGSLANLISHFARELSATENDVTLWLTTFSFDISALEVFLPLWTGGTVVVAPDEARTDGRALREVLRRHGPGIVQATPTTWRVVLDQVASELAGWRVLSGGEPLPGGLSRRLAGTGCWLRNVYGPTETTIWSTSGVVDPSLGSVDVGTPIANTKAFVIGAHGDELPVGVRGELCIAGAGVATGYHARPELTGDRFGEHPEYGRFYRTGDAARWLPTGRLEVMGRLDRQIKLRGNRIELAEIESVLLEDRGVRAAAVIVDGEQPQDAVLVAFVVGEPRVADRLWRHARTSLPLSAVPAEYVQVDAFPTTGNDKIDYPALRREASARRRSADRSHASNQHGDETVNGLIALWQELLPVDHADAESNFFASGGHSLMGARLLQRIEAETGARLKLTDLFEHPTPLSLAGRLQQVRGA</sequence>
<dbReference type="Proteomes" id="UP000190539">
    <property type="component" value="Unassembled WGS sequence"/>
</dbReference>
<dbReference type="NCBIfam" id="TIGR01733">
    <property type="entry name" value="AA-adenyl-dom"/>
    <property type="match status" value="1"/>
</dbReference>
<keyword evidence="3" id="KW-0597">Phosphoprotein</keyword>
<dbReference type="AlphaFoldDB" id="A0A1V3ZZS8"/>
<dbReference type="Pfam" id="PF00501">
    <property type="entry name" value="AMP-binding"/>
    <property type="match status" value="1"/>
</dbReference>
<dbReference type="InterPro" id="IPR009081">
    <property type="entry name" value="PP-bd_ACP"/>
</dbReference>
<protein>
    <recommendedName>
        <fullName evidence="4">Carrier domain-containing protein</fullName>
    </recommendedName>
</protein>
<dbReference type="SUPFAM" id="SSF56801">
    <property type="entry name" value="Acetyl-CoA synthetase-like"/>
    <property type="match status" value="1"/>
</dbReference>
<dbReference type="InterPro" id="IPR000873">
    <property type="entry name" value="AMP-dep_synth/lig_dom"/>
</dbReference>
<proteinExistence type="predicted"/>
<evidence type="ECO:0000259" key="4">
    <source>
        <dbReference type="PROSITE" id="PS50075"/>
    </source>
</evidence>
<evidence type="ECO:0000256" key="2">
    <source>
        <dbReference type="ARBA" id="ARBA00022450"/>
    </source>
</evidence>
<dbReference type="Gene3D" id="3.30.559.30">
    <property type="entry name" value="Nonribosomal peptide synthetase, condensation domain"/>
    <property type="match status" value="1"/>
</dbReference>
<dbReference type="PANTHER" id="PTHR45527">
    <property type="entry name" value="NONRIBOSOMAL PEPTIDE SYNTHETASE"/>
    <property type="match status" value="1"/>
</dbReference>
<reference evidence="5 6" key="1">
    <citation type="submission" date="2017-02" db="EMBL/GenBank/DDBJ databases">
        <title>Draft Genome Sequence of Streptomyces tsukubaensis F601, a Producer of the immunosuppressant tacrolimus FK506.</title>
        <authorList>
            <person name="Zong G."/>
            <person name="Zhong C."/>
            <person name="Fu J."/>
            <person name="Qin R."/>
            <person name="Cao G."/>
        </authorList>
    </citation>
    <scope>NUCLEOTIDE SEQUENCE [LARGE SCALE GENOMIC DNA]</scope>
    <source>
        <strain evidence="5 6">F601</strain>
    </source>
</reference>
<dbReference type="Gene3D" id="1.10.1200.10">
    <property type="entry name" value="ACP-like"/>
    <property type="match status" value="1"/>
</dbReference>
<dbReference type="GO" id="GO:0043041">
    <property type="term" value="P:amino acid activation for nonribosomal peptide biosynthetic process"/>
    <property type="evidence" value="ECO:0007669"/>
    <property type="project" value="TreeGrafter"/>
</dbReference>
<dbReference type="Gene3D" id="3.30.559.10">
    <property type="entry name" value="Chloramphenicol acetyltransferase-like domain"/>
    <property type="match status" value="1"/>
</dbReference>
<dbReference type="Pfam" id="PF13193">
    <property type="entry name" value="AMP-binding_C"/>
    <property type="match status" value="1"/>
</dbReference>
<dbReference type="InterPro" id="IPR001242">
    <property type="entry name" value="Condensation_dom"/>
</dbReference>
<comment type="cofactor">
    <cofactor evidence="1">
        <name>pantetheine 4'-phosphate</name>
        <dbReference type="ChEBI" id="CHEBI:47942"/>
    </cofactor>
</comment>
<dbReference type="SUPFAM" id="SSF52777">
    <property type="entry name" value="CoA-dependent acyltransferases"/>
    <property type="match status" value="2"/>
</dbReference>
<dbReference type="PROSITE" id="PS00455">
    <property type="entry name" value="AMP_BINDING"/>
    <property type="match status" value="1"/>
</dbReference>
<dbReference type="Gene3D" id="3.40.50.12780">
    <property type="entry name" value="N-terminal domain of ligase-like"/>
    <property type="match status" value="1"/>
</dbReference>
<evidence type="ECO:0000313" key="5">
    <source>
        <dbReference type="EMBL" id="OON71707.1"/>
    </source>
</evidence>
<dbReference type="InterPro" id="IPR020806">
    <property type="entry name" value="PKS_PP-bd"/>
</dbReference>
<dbReference type="GO" id="GO:0031177">
    <property type="term" value="F:phosphopantetheine binding"/>
    <property type="evidence" value="ECO:0007669"/>
    <property type="project" value="InterPro"/>
</dbReference>
<keyword evidence="2" id="KW-0596">Phosphopantetheine</keyword>
<feature type="domain" description="Carrier" evidence="4">
    <location>
        <begin position="957"/>
        <end position="1032"/>
    </location>
</feature>
<dbReference type="SMART" id="SM00823">
    <property type="entry name" value="PKS_PP"/>
    <property type="match status" value="1"/>
</dbReference>
<dbReference type="InterPro" id="IPR045851">
    <property type="entry name" value="AMP-bd_C_sf"/>
</dbReference>
<dbReference type="GO" id="GO:0003824">
    <property type="term" value="F:catalytic activity"/>
    <property type="evidence" value="ECO:0007669"/>
    <property type="project" value="InterPro"/>
</dbReference>
<dbReference type="SUPFAM" id="SSF47336">
    <property type="entry name" value="ACP-like"/>
    <property type="match status" value="1"/>
</dbReference>
<accession>A0A1V3ZZS8</accession>
<evidence type="ECO:0000313" key="6">
    <source>
        <dbReference type="Proteomes" id="UP000190539"/>
    </source>
</evidence>
<dbReference type="STRING" id="83656.B1H18_32840"/>
<gene>
    <name evidence="5" type="ORF">B1H18_32840</name>
</gene>
<dbReference type="GO" id="GO:0017000">
    <property type="term" value="P:antibiotic biosynthetic process"/>
    <property type="evidence" value="ECO:0007669"/>
    <property type="project" value="UniProtKB-ARBA"/>
</dbReference>
<dbReference type="Gene3D" id="3.30.300.30">
    <property type="match status" value="1"/>
</dbReference>
<dbReference type="PROSITE" id="PS50075">
    <property type="entry name" value="CARRIER"/>
    <property type="match status" value="1"/>
</dbReference>
<dbReference type="InterPro" id="IPR025110">
    <property type="entry name" value="AMP-bd_C"/>
</dbReference>
<dbReference type="InterPro" id="IPR042099">
    <property type="entry name" value="ANL_N_sf"/>
</dbReference>
<dbReference type="GO" id="GO:0008610">
    <property type="term" value="P:lipid biosynthetic process"/>
    <property type="evidence" value="ECO:0007669"/>
    <property type="project" value="UniProtKB-ARBA"/>
</dbReference>
<evidence type="ECO:0000256" key="1">
    <source>
        <dbReference type="ARBA" id="ARBA00001957"/>
    </source>
</evidence>
<dbReference type="PANTHER" id="PTHR45527:SF1">
    <property type="entry name" value="FATTY ACID SYNTHASE"/>
    <property type="match status" value="1"/>
</dbReference>